<proteinExistence type="predicted"/>
<keyword evidence="2" id="KW-1185">Reference proteome</keyword>
<reference evidence="1" key="1">
    <citation type="submission" date="2020-08" db="EMBL/GenBank/DDBJ databases">
        <authorList>
            <person name="Liu C."/>
            <person name="Sun Q."/>
        </authorList>
    </citation>
    <scope>NUCLEOTIDE SEQUENCE</scope>
    <source>
        <strain evidence="1">BX16</strain>
    </source>
</reference>
<protein>
    <submittedName>
        <fullName evidence="1">Uncharacterized protein</fullName>
    </submittedName>
</protein>
<name>A0A923SL81_9FIRM</name>
<evidence type="ECO:0000313" key="1">
    <source>
        <dbReference type="EMBL" id="MBC5998989.1"/>
    </source>
</evidence>
<evidence type="ECO:0000313" key="2">
    <source>
        <dbReference type="Proteomes" id="UP000644115"/>
    </source>
</evidence>
<dbReference type="RefSeq" id="WP_177264471.1">
    <property type="nucleotide sequence ID" value="NZ_JACRWC010000042.1"/>
</dbReference>
<organism evidence="1 2">
    <name type="scientific">Lentihominibacter faecis</name>
    <dbReference type="NCBI Taxonomy" id="2764712"/>
    <lineage>
        <taxon>Bacteria</taxon>
        <taxon>Bacillati</taxon>
        <taxon>Bacillota</taxon>
        <taxon>Clostridia</taxon>
        <taxon>Peptostreptococcales</taxon>
        <taxon>Anaerovoracaceae</taxon>
        <taxon>Lentihominibacter</taxon>
    </lineage>
</organism>
<accession>A0A923SL81</accession>
<gene>
    <name evidence="1" type="ORF">H8876_03105</name>
</gene>
<comment type="caution">
    <text evidence="1">The sequence shown here is derived from an EMBL/GenBank/DDBJ whole genome shotgun (WGS) entry which is preliminary data.</text>
</comment>
<sequence length="67" mass="7726">MNENRQKVAPVTDLLEYKIRVGEISNEGGHEIFHIALKHVELVDQIVYILEMDLPEKDTIAKIKQLV</sequence>
<dbReference type="AlphaFoldDB" id="A0A923SL81"/>
<dbReference type="EMBL" id="JACRWC010000042">
    <property type="protein sequence ID" value="MBC5998989.1"/>
    <property type="molecule type" value="Genomic_DNA"/>
</dbReference>
<dbReference type="Proteomes" id="UP000644115">
    <property type="component" value="Unassembled WGS sequence"/>
</dbReference>